<dbReference type="PANTHER" id="PTHR30401:SF0">
    <property type="entry name" value="TRNA 2-SELENOURIDINE SYNTHASE"/>
    <property type="match status" value="1"/>
</dbReference>
<evidence type="ECO:0000256" key="8">
    <source>
        <dbReference type="HAMAP-Rule" id="MF_01622"/>
    </source>
</evidence>
<evidence type="ECO:0000256" key="6">
    <source>
        <dbReference type="ARBA" id="ARBA00066463"/>
    </source>
</evidence>
<dbReference type="SUPFAM" id="SSF52821">
    <property type="entry name" value="Rhodanese/Cell cycle control phosphatase"/>
    <property type="match status" value="1"/>
</dbReference>
<comment type="catalytic activity">
    <reaction evidence="3">
        <text>5-methylaminomethyl-2-thiouridine(34) in tRNA + selenophosphate + (2E)-geranyl diphosphate + H2O + H(+) = 5-methylaminomethyl-2-selenouridine(34) in tRNA + (2E)-thiogeraniol + phosphate + diphosphate</text>
        <dbReference type="Rhea" id="RHEA:42716"/>
        <dbReference type="Rhea" id="RHEA-COMP:10195"/>
        <dbReference type="Rhea" id="RHEA-COMP:10196"/>
        <dbReference type="ChEBI" id="CHEBI:15377"/>
        <dbReference type="ChEBI" id="CHEBI:15378"/>
        <dbReference type="ChEBI" id="CHEBI:16144"/>
        <dbReference type="ChEBI" id="CHEBI:33019"/>
        <dbReference type="ChEBI" id="CHEBI:43474"/>
        <dbReference type="ChEBI" id="CHEBI:58057"/>
        <dbReference type="ChEBI" id="CHEBI:74455"/>
        <dbReference type="ChEBI" id="CHEBI:82743"/>
        <dbReference type="ChEBI" id="CHEBI:143703"/>
        <dbReference type="EC" id="2.9.1.3"/>
    </reaction>
    <physiologicalReaction direction="left-to-right" evidence="3">
        <dbReference type="Rhea" id="RHEA:42717"/>
    </physiologicalReaction>
</comment>
<gene>
    <name evidence="10" type="primary">mnmH</name>
    <name evidence="8" type="synonym">selU</name>
    <name evidence="10" type="ORF">D0436_01175</name>
</gene>
<feature type="domain" description="Rhodanese" evidence="9">
    <location>
        <begin position="15"/>
        <end position="138"/>
    </location>
</feature>
<evidence type="ECO:0000256" key="3">
    <source>
        <dbReference type="ARBA" id="ARBA00050862"/>
    </source>
</evidence>
<comment type="catalytic activity">
    <reaction evidence="8">
        <text>5-methylaminomethyl-2-thiouridine(34) in tRNA + (2E)-geranyl diphosphate = 5-methylaminomethyl-S-(2E)-geranyl-thiouridine(34) in tRNA + diphosphate</text>
        <dbReference type="Rhea" id="RHEA:14085"/>
        <dbReference type="Rhea" id="RHEA-COMP:10195"/>
        <dbReference type="Rhea" id="RHEA-COMP:14654"/>
        <dbReference type="ChEBI" id="CHEBI:33019"/>
        <dbReference type="ChEBI" id="CHEBI:58057"/>
        <dbReference type="ChEBI" id="CHEBI:74455"/>
        <dbReference type="ChEBI" id="CHEBI:140632"/>
    </reaction>
</comment>
<comment type="function">
    <text evidence="4 8">Involved in the post-transcriptional modification of the uridine at the wobble position (U34) of tRNA(Lys), tRNA(Glu) and tRNA(Gln). Catalyzes the conversion of 2-thiouridine (S2U-RNA) to 2-selenouridine (Se2U-RNA). Acts in a two-step process involving geranylation of 2-thiouridine (S2U) to S-geranyl-2-thiouridine (geS2U) and subsequent selenation of the latter derivative to 2-selenouridine (Se2U) in the tRNA chain.</text>
</comment>
<organism evidence="10 11">
    <name type="scientific">Shewanella decolorationis</name>
    <dbReference type="NCBI Taxonomy" id="256839"/>
    <lineage>
        <taxon>Bacteria</taxon>
        <taxon>Pseudomonadati</taxon>
        <taxon>Pseudomonadota</taxon>
        <taxon>Gammaproteobacteria</taxon>
        <taxon>Alteromonadales</taxon>
        <taxon>Shewanellaceae</taxon>
        <taxon>Shewanella</taxon>
    </lineage>
</organism>
<dbReference type="FunFam" id="3.40.250.10:FF:000009">
    <property type="entry name" value="tRNA 2-selenouridine/geranyl-2-thiouridine synthase"/>
    <property type="match status" value="1"/>
</dbReference>
<evidence type="ECO:0000259" key="9">
    <source>
        <dbReference type="PROSITE" id="PS50206"/>
    </source>
</evidence>
<evidence type="ECO:0000256" key="5">
    <source>
        <dbReference type="ARBA" id="ARBA00060843"/>
    </source>
</evidence>
<sequence length="384" mass="43806">MSAMIIPAQQYHDIFVAGQPLIDLRAPIEFNRGAFPSSINLPLMVDKEREKVGTCYKEQGQQAAIALGHSLVHGVVKQQRIDAWLNFLSTHPEAYLCCFRGGLRSQLTQQWLQEAGVSVPYVQGGYKGMRQYLMGVIEAAPSLQPLLSLSGMTGSGKTDFLRLRKEAIDLEGIANHRGSSFGKNIDPQPTQINFENQLAIVLLRHQLGNHACLLLEDESFLIGRSALPQRFYSAMQTADILVLEEDDDIRLTRLLDEYVHKMHRGFCERLGLEAGFEAFSHYLLQSLGSIRKRLGGKQYQELQDMMQNALSQQLNQNQTSQHLAWISLLLHKYYDPMYEYQLQKKAGNILFRGGHQAMHEWLDNYQRDNYHRNNNPLDSHHSNR</sequence>
<proteinExistence type="inferred from homology"/>
<dbReference type="PROSITE" id="PS50206">
    <property type="entry name" value="RHODANESE_3"/>
    <property type="match status" value="1"/>
</dbReference>
<accession>A0A5B8QSY9</accession>
<dbReference type="Proteomes" id="UP000321124">
    <property type="component" value="Chromosome"/>
</dbReference>
<evidence type="ECO:0000256" key="2">
    <source>
        <dbReference type="ARBA" id="ARBA00023266"/>
    </source>
</evidence>
<dbReference type="Pfam" id="PF26341">
    <property type="entry name" value="AAA_SelU"/>
    <property type="match status" value="1"/>
</dbReference>
<evidence type="ECO:0000256" key="4">
    <source>
        <dbReference type="ARBA" id="ARBA00055294"/>
    </source>
</evidence>
<dbReference type="NCBIfam" id="TIGR03167">
    <property type="entry name" value="tRNA_sel_U_synt"/>
    <property type="match status" value="1"/>
</dbReference>
<keyword evidence="2 8" id="KW-0711">Selenium</keyword>
<dbReference type="InterPro" id="IPR001763">
    <property type="entry name" value="Rhodanese-like_dom"/>
</dbReference>
<dbReference type="SMART" id="SM00450">
    <property type="entry name" value="RHOD"/>
    <property type="match status" value="1"/>
</dbReference>
<evidence type="ECO:0000256" key="1">
    <source>
        <dbReference type="ARBA" id="ARBA00022679"/>
    </source>
</evidence>
<name>A0A5B8QSY9_9GAMM</name>
<dbReference type="KEGG" id="sdeo:D0436_01175"/>
<keyword evidence="1 8" id="KW-0808">Transferase</keyword>
<dbReference type="GO" id="GO:0043828">
    <property type="term" value="F:tRNA 2-selenouridine synthase activity"/>
    <property type="evidence" value="ECO:0007669"/>
    <property type="project" value="UniProtKB-EC"/>
</dbReference>
<dbReference type="EMBL" id="CP031775">
    <property type="protein sequence ID" value="QDZ89181.1"/>
    <property type="molecule type" value="Genomic_DNA"/>
</dbReference>
<dbReference type="InterPro" id="IPR036873">
    <property type="entry name" value="Rhodanese-like_dom_sf"/>
</dbReference>
<dbReference type="AlphaFoldDB" id="A0A5B8QSY9"/>
<comment type="similarity">
    <text evidence="5 8">Belongs to the SelU family.</text>
</comment>
<dbReference type="HAMAP" id="MF_01622">
    <property type="entry name" value="tRNA_sel_U_synth"/>
    <property type="match status" value="1"/>
</dbReference>
<dbReference type="NCBIfam" id="NF008751">
    <property type="entry name" value="PRK11784.1-3"/>
    <property type="match status" value="1"/>
</dbReference>
<evidence type="ECO:0000313" key="11">
    <source>
        <dbReference type="Proteomes" id="UP000321124"/>
    </source>
</evidence>
<comment type="catalytic activity">
    <reaction evidence="8">
        <text>5-methylaminomethyl-2-(Se-phospho)selenouridine(34) in tRNA + H2O = 5-methylaminomethyl-2-selenouridine(34) in tRNA + phosphate</text>
        <dbReference type="Rhea" id="RHEA:60176"/>
        <dbReference type="Rhea" id="RHEA-COMP:10196"/>
        <dbReference type="Rhea" id="RHEA-COMP:15523"/>
        <dbReference type="ChEBI" id="CHEBI:15377"/>
        <dbReference type="ChEBI" id="CHEBI:43474"/>
        <dbReference type="ChEBI" id="CHEBI:82743"/>
        <dbReference type="ChEBI" id="CHEBI:143702"/>
    </reaction>
</comment>
<dbReference type="PANTHER" id="PTHR30401">
    <property type="entry name" value="TRNA 2-SELENOURIDINE SYNTHASE"/>
    <property type="match status" value="1"/>
</dbReference>
<dbReference type="EC" id="2.9.1.3" evidence="6 8"/>
<dbReference type="GO" id="GO:0002098">
    <property type="term" value="P:tRNA wobble uridine modification"/>
    <property type="evidence" value="ECO:0007669"/>
    <property type="project" value="UniProtKB-UniRule"/>
</dbReference>
<evidence type="ECO:0000313" key="10">
    <source>
        <dbReference type="EMBL" id="QDZ89181.1"/>
    </source>
</evidence>
<evidence type="ECO:0000256" key="7">
    <source>
        <dbReference type="ARBA" id="ARBA00073823"/>
    </source>
</evidence>
<dbReference type="InterPro" id="IPR017582">
    <property type="entry name" value="SelU"/>
</dbReference>
<dbReference type="Gene3D" id="3.40.250.10">
    <property type="entry name" value="Rhodanese-like domain"/>
    <property type="match status" value="1"/>
</dbReference>
<dbReference type="RefSeq" id="WP_208661097.1">
    <property type="nucleotide sequence ID" value="NZ_CP031775.2"/>
</dbReference>
<feature type="active site" description="S-selanylcysteine intermediate" evidence="8">
    <location>
        <position position="98"/>
    </location>
</feature>
<dbReference type="GO" id="GO:0016765">
    <property type="term" value="F:transferase activity, transferring alkyl or aryl (other than methyl) groups"/>
    <property type="evidence" value="ECO:0007669"/>
    <property type="project" value="UniProtKB-UniRule"/>
</dbReference>
<protein>
    <recommendedName>
        <fullName evidence="7 8">tRNA 2-selenouridine synthase</fullName>
        <ecNumber evidence="6 8">2.9.1.3</ecNumber>
    </recommendedName>
</protein>
<comment type="catalytic activity">
    <reaction evidence="8">
        <text>5-methylaminomethyl-S-(2E)-geranyl-thiouridine(34) in tRNA + selenophosphate + H(+) = 5-methylaminomethyl-2-(Se-phospho)selenouridine(34) in tRNA + (2E)-thiogeraniol</text>
        <dbReference type="Rhea" id="RHEA:60172"/>
        <dbReference type="Rhea" id="RHEA-COMP:14654"/>
        <dbReference type="Rhea" id="RHEA-COMP:15523"/>
        <dbReference type="ChEBI" id="CHEBI:15378"/>
        <dbReference type="ChEBI" id="CHEBI:16144"/>
        <dbReference type="ChEBI" id="CHEBI:140632"/>
        <dbReference type="ChEBI" id="CHEBI:143702"/>
        <dbReference type="ChEBI" id="CHEBI:143703"/>
    </reaction>
</comment>
<reference evidence="10 11" key="1">
    <citation type="journal article" date="2019" name="Ecotoxicol. Environ. Saf.">
        <title>Microbial characterization of heavy metal resistant bacterial strains isolated from an electroplating wastewater treatment plant.</title>
        <authorList>
            <person name="Cai X."/>
            <person name="Zheng X."/>
            <person name="Zhang D."/>
            <person name="Iqbal W."/>
            <person name="Liu C."/>
            <person name="Yang B."/>
            <person name="Zhao X."/>
            <person name="Lu X."/>
            <person name="Mao Y."/>
        </authorList>
    </citation>
    <scope>NUCLEOTIDE SEQUENCE [LARGE SCALE GENOMIC DNA]</scope>
    <source>
        <strain evidence="10 11">Ni1-3</strain>
    </source>
</reference>
<comment type="subunit">
    <text evidence="8">Monomer.</text>
</comment>
<dbReference type="InterPro" id="IPR058840">
    <property type="entry name" value="AAA_SelU"/>
</dbReference>